<dbReference type="Pfam" id="PF22741">
    <property type="entry name" value="PTP-NADK"/>
    <property type="match status" value="1"/>
</dbReference>
<dbReference type="Gene3D" id="3.90.190.10">
    <property type="entry name" value="Protein tyrosine phosphatase superfamily"/>
    <property type="match status" value="1"/>
</dbReference>
<dbReference type="InterPro" id="IPR055214">
    <property type="entry name" value="PTP-NADK"/>
</dbReference>
<gene>
    <name evidence="4" type="ORF">TISLANDTSLP1_15500</name>
</gene>
<dbReference type="CDD" id="cd14529">
    <property type="entry name" value="TpbA-like"/>
    <property type="match status" value="1"/>
</dbReference>
<feature type="domain" description="Tyrosine specific protein phosphatases" evidence="3">
    <location>
        <begin position="105"/>
        <end position="155"/>
    </location>
</feature>
<dbReference type="EMBL" id="BSDX01000001">
    <property type="protein sequence ID" value="GLI53857.1"/>
    <property type="molecule type" value="Genomic_DNA"/>
</dbReference>
<reference evidence="4" key="1">
    <citation type="submission" date="2022-12" db="EMBL/GenBank/DDBJ databases">
        <title>Reference genome sequencing for broad-spectrum identification of bacterial and archaeal isolates by mass spectrometry.</title>
        <authorList>
            <person name="Sekiguchi Y."/>
            <person name="Tourlousse D.M."/>
        </authorList>
    </citation>
    <scope>NUCLEOTIDE SEQUENCE</scope>
    <source>
        <strain evidence="4">TSL-P1</strain>
    </source>
</reference>
<evidence type="ECO:0000256" key="1">
    <source>
        <dbReference type="ARBA" id="ARBA00009580"/>
    </source>
</evidence>
<name>A0A9W6GH34_9BACT</name>
<keyword evidence="5" id="KW-1185">Reference proteome</keyword>
<keyword evidence="2" id="KW-1133">Transmembrane helix</keyword>
<comment type="caution">
    <text evidence="4">The sequence shown here is derived from an EMBL/GenBank/DDBJ whole genome shotgun (WGS) entry which is preliminary data.</text>
</comment>
<keyword evidence="2" id="KW-0812">Transmembrane</keyword>
<dbReference type="GO" id="GO:0016791">
    <property type="term" value="F:phosphatase activity"/>
    <property type="evidence" value="ECO:0007669"/>
    <property type="project" value="TreeGrafter"/>
</dbReference>
<evidence type="ECO:0000256" key="2">
    <source>
        <dbReference type="SAM" id="Phobius"/>
    </source>
</evidence>
<proteinExistence type="inferred from homology"/>
<sequence length="196" mass="22672">MAFRLKKTAIFFASLVIISLVSLYIYMEEQGNFHEITPGEAYRSAQLDRDELEYYIKKYNIKSILNLRGENPDAPWYIEELQVSSELNVKHYDIALSATRKLTDREIHKLIEIFKSAPRPILIHCKSGADRSGLIAAIWKVVVDGVSESEAKKQLTPLYGHLSVNETKAMDESFDEFFEKWTKGIYSETKFQRLLE</sequence>
<dbReference type="PROSITE" id="PS00383">
    <property type="entry name" value="TYR_PHOSPHATASE_1"/>
    <property type="match status" value="1"/>
</dbReference>
<dbReference type="PROSITE" id="PS50056">
    <property type="entry name" value="TYR_PHOSPHATASE_2"/>
    <property type="match status" value="1"/>
</dbReference>
<dbReference type="PANTHER" id="PTHR31126">
    <property type="entry name" value="TYROSINE-PROTEIN PHOSPHATASE"/>
    <property type="match status" value="1"/>
</dbReference>
<evidence type="ECO:0000313" key="5">
    <source>
        <dbReference type="Proteomes" id="UP001144297"/>
    </source>
</evidence>
<organism evidence="4 5">
    <name type="scientific">Thermodesulfovibrio yellowstonii</name>
    <dbReference type="NCBI Taxonomy" id="28262"/>
    <lineage>
        <taxon>Bacteria</taxon>
        <taxon>Pseudomonadati</taxon>
        <taxon>Nitrospirota</taxon>
        <taxon>Thermodesulfovibrionia</taxon>
        <taxon>Thermodesulfovibrionales</taxon>
        <taxon>Thermodesulfovibrionaceae</taxon>
        <taxon>Thermodesulfovibrio</taxon>
    </lineage>
</organism>
<dbReference type="PANTHER" id="PTHR31126:SF72">
    <property type="entry name" value="DUAL SPECIFICITY PROTEIN PHOSPHATASE TPBA"/>
    <property type="match status" value="1"/>
</dbReference>
<keyword evidence="2" id="KW-0472">Membrane</keyword>
<dbReference type="InterPro" id="IPR029021">
    <property type="entry name" value="Prot-tyrosine_phosphatase-like"/>
</dbReference>
<protein>
    <recommendedName>
        <fullName evidence="3">Tyrosine specific protein phosphatases domain-containing protein</fullName>
    </recommendedName>
</protein>
<feature type="transmembrane region" description="Helical" evidence="2">
    <location>
        <begin position="9"/>
        <end position="27"/>
    </location>
</feature>
<evidence type="ECO:0000313" key="4">
    <source>
        <dbReference type="EMBL" id="GLI53857.1"/>
    </source>
</evidence>
<dbReference type="InterPro" id="IPR016130">
    <property type="entry name" value="Tyr_Pase_AS"/>
</dbReference>
<dbReference type="Proteomes" id="UP001144297">
    <property type="component" value="Unassembled WGS sequence"/>
</dbReference>
<dbReference type="SUPFAM" id="SSF52799">
    <property type="entry name" value="(Phosphotyrosine protein) phosphatases II"/>
    <property type="match status" value="1"/>
</dbReference>
<evidence type="ECO:0000259" key="3">
    <source>
        <dbReference type="PROSITE" id="PS50056"/>
    </source>
</evidence>
<dbReference type="InterPro" id="IPR000387">
    <property type="entry name" value="Tyr_Pase_dom"/>
</dbReference>
<dbReference type="AlphaFoldDB" id="A0A9W6GH34"/>
<comment type="similarity">
    <text evidence="1">Belongs to the protein-tyrosine phosphatase family.</text>
</comment>
<accession>A0A9W6GH34</accession>